<dbReference type="GO" id="GO:0016491">
    <property type="term" value="F:oxidoreductase activity"/>
    <property type="evidence" value="ECO:0007669"/>
    <property type="project" value="UniProtKB-KW"/>
</dbReference>
<evidence type="ECO:0000256" key="1">
    <source>
        <dbReference type="ARBA" id="ARBA00006484"/>
    </source>
</evidence>
<dbReference type="InterPro" id="IPR036291">
    <property type="entry name" value="NAD(P)-bd_dom_sf"/>
</dbReference>
<dbReference type="InterPro" id="IPR020904">
    <property type="entry name" value="Sc_DH/Rdtase_CS"/>
</dbReference>
<comment type="similarity">
    <text evidence="1">Belongs to the short-chain dehydrogenases/reductases (SDR) family.</text>
</comment>
<protein>
    <submittedName>
        <fullName evidence="3">2,5-dichloro-2,5-cyclohexadiene-1,4-diol dehydrogenase</fullName>
    </submittedName>
</protein>
<dbReference type="EMBL" id="LN483070">
    <property type="protein sequence ID" value="CEA06956.1"/>
    <property type="molecule type" value="Genomic_DNA"/>
</dbReference>
<sequence length="242" mass="25118">MSPTHTVVTGGASGIGAAVVEALLARGEQVTIFDLQPPLGETLPAGVGFIKVDASDEDAVRDAVAQAEAEQGTVTGVVICHGNRGLFVPAMEADLQHARKVFDIHVLGALAVSREVVRRLEGRPASIVTVSSATAFGGWEKQADYGVAKAAVRQLTQNLAVEWASLGVRVNAVAPGNTLTPMVQAVIDSGSYDTAAVEKRTPMGRFAQPEEIATAILFLLLDATFVTGQCLAVDGGWTAVGE</sequence>
<gene>
    <name evidence="3" type="primary">linC</name>
    <name evidence="3" type="ORF">BN1051_00261</name>
</gene>
<proteinExistence type="inferred from homology"/>
<dbReference type="CDD" id="cd05233">
    <property type="entry name" value="SDR_c"/>
    <property type="match status" value="1"/>
</dbReference>
<dbReference type="SUPFAM" id="SSF51735">
    <property type="entry name" value="NAD(P)-binding Rossmann-fold domains"/>
    <property type="match status" value="1"/>
</dbReference>
<dbReference type="PRINTS" id="PR00081">
    <property type="entry name" value="GDHRDH"/>
</dbReference>
<dbReference type="PROSITE" id="PS00061">
    <property type="entry name" value="ADH_SHORT"/>
    <property type="match status" value="1"/>
</dbReference>
<dbReference type="InterPro" id="IPR002347">
    <property type="entry name" value="SDR_fam"/>
</dbReference>
<evidence type="ECO:0000313" key="3">
    <source>
        <dbReference type="EMBL" id="CEA06956.1"/>
    </source>
</evidence>
<accession>A0A078MQ37</accession>
<dbReference type="FunFam" id="3.40.50.720:FF:000084">
    <property type="entry name" value="Short-chain dehydrogenase reductase"/>
    <property type="match status" value="1"/>
</dbReference>
<organism evidence="3">
    <name type="scientific">Arthrobacter saudimassiliensis</name>
    <dbReference type="NCBI Taxonomy" id="1461584"/>
    <lineage>
        <taxon>Bacteria</taxon>
        <taxon>Bacillati</taxon>
        <taxon>Actinomycetota</taxon>
        <taxon>Actinomycetes</taxon>
        <taxon>Micrococcales</taxon>
        <taxon>Micrococcaceae</taxon>
        <taxon>Arthrobacter</taxon>
    </lineage>
</organism>
<dbReference type="PANTHER" id="PTHR24321">
    <property type="entry name" value="DEHYDROGENASES, SHORT CHAIN"/>
    <property type="match status" value="1"/>
</dbReference>
<name>A0A078MQ37_9MICC</name>
<dbReference type="AlphaFoldDB" id="A0A078MQ37"/>
<reference evidence="3" key="1">
    <citation type="submission" date="2014-07" db="EMBL/GenBank/DDBJ databases">
        <authorList>
            <person name="Urmite Genomes Urmite Genomes"/>
        </authorList>
    </citation>
    <scope>NUCLEOTIDE SEQUENCE</scope>
    <source>
        <strain evidence="3">11W110_air</strain>
    </source>
</reference>
<dbReference type="PATRIC" id="fig|1461584.3.peg.257"/>
<dbReference type="Pfam" id="PF13561">
    <property type="entry name" value="adh_short_C2"/>
    <property type="match status" value="1"/>
</dbReference>
<evidence type="ECO:0000256" key="2">
    <source>
        <dbReference type="ARBA" id="ARBA00023002"/>
    </source>
</evidence>
<dbReference type="Gene3D" id="3.40.50.720">
    <property type="entry name" value="NAD(P)-binding Rossmann-like Domain"/>
    <property type="match status" value="1"/>
</dbReference>
<dbReference type="PANTHER" id="PTHR24321:SF8">
    <property type="entry name" value="ESTRADIOL 17-BETA-DEHYDROGENASE 8-RELATED"/>
    <property type="match status" value="1"/>
</dbReference>
<keyword evidence="2" id="KW-0560">Oxidoreductase</keyword>